<dbReference type="AlphaFoldDB" id="A0A9D3Z1K9"/>
<evidence type="ECO:0000313" key="2">
    <source>
        <dbReference type="EMBL" id="KAH3710019.1"/>
    </source>
</evidence>
<accession>A0A9D3Z1K9</accession>
<feature type="compositionally biased region" description="Polar residues" evidence="1">
    <location>
        <begin position="103"/>
        <end position="112"/>
    </location>
</feature>
<keyword evidence="3" id="KW-1185">Reference proteome</keyword>
<name>A0A9D3Z1K9_DREPO</name>
<sequence>MISTHITLTESVMSPGPSRFANAGRPARTGMIRRHFLTQSHYFLVPPRLKPVNSPAESRSTRTGYGLSRSSPGRAPVVAGSAPVKAGSCPGESRQRPGRAPVYSNTAGTHRVSTGIRPRQSYGNAPVSPRASPVMPRRSPVECRWHSGRAPFFEDIRKTLGIGDPWLTIILRCIR</sequence>
<dbReference type="EMBL" id="JAIWYP010000014">
    <property type="protein sequence ID" value="KAH3710019.1"/>
    <property type="molecule type" value="Genomic_DNA"/>
</dbReference>
<feature type="region of interest" description="Disordered" evidence="1">
    <location>
        <begin position="1"/>
        <end position="23"/>
    </location>
</feature>
<evidence type="ECO:0000256" key="1">
    <source>
        <dbReference type="SAM" id="MobiDB-lite"/>
    </source>
</evidence>
<protein>
    <submittedName>
        <fullName evidence="2">Uncharacterized protein</fullName>
    </submittedName>
</protein>
<feature type="compositionally biased region" description="Polar residues" evidence="1">
    <location>
        <begin position="55"/>
        <end position="71"/>
    </location>
</feature>
<comment type="caution">
    <text evidence="2">The sequence shown here is derived from an EMBL/GenBank/DDBJ whole genome shotgun (WGS) entry which is preliminary data.</text>
</comment>
<feature type="compositionally biased region" description="Polar residues" evidence="1">
    <location>
        <begin position="1"/>
        <end position="12"/>
    </location>
</feature>
<proteinExistence type="predicted"/>
<reference evidence="2" key="1">
    <citation type="journal article" date="2019" name="bioRxiv">
        <title>The Genome of the Zebra Mussel, Dreissena polymorpha: A Resource for Invasive Species Research.</title>
        <authorList>
            <person name="McCartney M.A."/>
            <person name="Auch B."/>
            <person name="Kono T."/>
            <person name="Mallez S."/>
            <person name="Zhang Y."/>
            <person name="Obille A."/>
            <person name="Becker A."/>
            <person name="Abrahante J.E."/>
            <person name="Garbe J."/>
            <person name="Badalamenti J.P."/>
            <person name="Herman A."/>
            <person name="Mangelson H."/>
            <person name="Liachko I."/>
            <person name="Sullivan S."/>
            <person name="Sone E.D."/>
            <person name="Koren S."/>
            <person name="Silverstein K.A.T."/>
            <person name="Beckman K.B."/>
            <person name="Gohl D.M."/>
        </authorList>
    </citation>
    <scope>NUCLEOTIDE SEQUENCE</scope>
    <source>
        <strain evidence="2">Duluth1</strain>
        <tissue evidence="2">Whole animal</tissue>
    </source>
</reference>
<feature type="region of interest" description="Disordered" evidence="1">
    <location>
        <begin position="49"/>
        <end position="138"/>
    </location>
</feature>
<organism evidence="2 3">
    <name type="scientific">Dreissena polymorpha</name>
    <name type="common">Zebra mussel</name>
    <name type="synonym">Mytilus polymorpha</name>
    <dbReference type="NCBI Taxonomy" id="45954"/>
    <lineage>
        <taxon>Eukaryota</taxon>
        <taxon>Metazoa</taxon>
        <taxon>Spiralia</taxon>
        <taxon>Lophotrochozoa</taxon>
        <taxon>Mollusca</taxon>
        <taxon>Bivalvia</taxon>
        <taxon>Autobranchia</taxon>
        <taxon>Heteroconchia</taxon>
        <taxon>Euheterodonta</taxon>
        <taxon>Imparidentia</taxon>
        <taxon>Neoheterodontei</taxon>
        <taxon>Myida</taxon>
        <taxon>Dreissenoidea</taxon>
        <taxon>Dreissenidae</taxon>
        <taxon>Dreissena</taxon>
    </lineage>
</organism>
<reference evidence="2" key="2">
    <citation type="submission" date="2020-11" db="EMBL/GenBank/DDBJ databases">
        <authorList>
            <person name="McCartney M.A."/>
            <person name="Auch B."/>
            <person name="Kono T."/>
            <person name="Mallez S."/>
            <person name="Becker A."/>
            <person name="Gohl D.M."/>
            <person name="Silverstein K.A.T."/>
            <person name="Koren S."/>
            <person name="Bechman K.B."/>
            <person name="Herman A."/>
            <person name="Abrahante J.E."/>
            <person name="Garbe J."/>
        </authorList>
    </citation>
    <scope>NUCLEOTIDE SEQUENCE</scope>
    <source>
        <strain evidence="2">Duluth1</strain>
        <tissue evidence="2">Whole animal</tissue>
    </source>
</reference>
<gene>
    <name evidence="2" type="ORF">DPMN_069485</name>
</gene>
<evidence type="ECO:0000313" key="3">
    <source>
        <dbReference type="Proteomes" id="UP000828390"/>
    </source>
</evidence>
<dbReference type="Proteomes" id="UP000828390">
    <property type="component" value="Unassembled WGS sequence"/>
</dbReference>